<dbReference type="RefSeq" id="WP_171083986.1">
    <property type="nucleotide sequence ID" value="NZ_BNBU01000008.1"/>
</dbReference>
<dbReference type="AlphaFoldDB" id="A0A7Y7B748"/>
<protein>
    <submittedName>
        <fullName evidence="1">Uncharacterized protein</fullName>
    </submittedName>
</protein>
<reference evidence="1 2" key="1">
    <citation type="submission" date="2020-04" db="EMBL/GenBank/DDBJ databases">
        <title>Draft Genome Sequence of Streptomyces morookaense DSM 40503, an 8-azaguanine-producing strain.</title>
        <authorList>
            <person name="Qi J."/>
            <person name="Gao J.-M."/>
        </authorList>
    </citation>
    <scope>NUCLEOTIDE SEQUENCE [LARGE SCALE GENOMIC DNA]</scope>
    <source>
        <strain evidence="1 2">DSM 40503</strain>
    </source>
</reference>
<organism evidence="1 2">
    <name type="scientific">Streptomyces morookaense</name>
    <name type="common">Streptoverticillium morookaense</name>
    <dbReference type="NCBI Taxonomy" id="1970"/>
    <lineage>
        <taxon>Bacteria</taxon>
        <taxon>Bacillati</taxon>
        <taxon>Actinomycetota</taxon>
        <taxon>Actinomycetes</taxon>
        <taxon>Kitasatosporales</taxon>
        <taxon>Streptomycetaceae</taxon>
        <taxon>Streptomyces</taxon>
    </lineage>
</organism>
<dbReference type="EMBL" id="JABBXF010000049">
    <property type="protein sequence ID" value="NVK80255.1"/>
    <property type="molecule type" value="Genomic_DNA"/>
</dbReference>
<dbReference type="Proteomes" id="UP000587462">
    <property type="component" value="Unassembled WGS sequence"/>
</dbReference>
<keyword evidence="2" id="KW-1185">Reference proteome</keyword>
<accession>A0A7Y7B748</accession>
<evidence type="ECO:0000313" key="1">
    <source>
        <dbReference type="EMBL" id="NVK80255.1"/>
    </source>
</evidence>
<comment type="caution">
    <text evidence="1">The sequence shown here is derived from an EMBL/GenBank/DDBJ whole genome shotgun (WGS) entry which is preliminary data.</text>
</comment>
<gene>
    <name evidence="1" type="ORF">HG542_21700</name>
</gene>
<name>A0A7Y7B748_STRMO</name>
<evidence type="ECO:0000313" key="2">
    <source>
        <dbReference type="Proteomes" id="UP000587462"/>
    </source>
</evidence>
<proteinExistence type="predicted"/>
<sequence length="278" mass="29820">MQHLEVAEDRLEPLTTRLALAEQITCAIRWYAGAAVHGARLAGASWQDISVATGTSEASARARWNAPRLTRDLAEFRASAQDELTVGERTDAGETVRRPTPQALIRPRALGEAFAVLRERSGVTVHDTARQADLALDELCRILDGDFAPSWPVTHMLTTILGGNPEETRIVWEAVHGMRRASRLSSRDAGTKLQQALRGLHLAAGCPPPEALGRSSGLPAVVVTDILSGAHLPDWRTTASLVSGLAADPEVVRGLWEDLDYARIASSSDADVDSGPAC</sequence>